<proteinExistence type="predicted"/>
<accession>A0ABU7AXR6</accession>
<dbReference type="Proteomes" id="UP001345963">
    <property type="component" value="Unassembled WGS sequence"/>
</dbReference>
<organism evidence="2 3">
    <name type="scientific">Ataeniobius toweri</name>
    <dbReference type="NCBI Taxonomy" id="208326"/>
    <lineage>
        <taxon>Eukaryota</taxon>
        <taxon>Metazoa</taxon>
        <taxon>Chordata</taxon>
        <taxon>Craniata</taxon>
        <taxon>Vertebrata</taxon>
        <taxon>Euteleostomi</taxon>
        <taxon>Actinopterygii</taxon>
        <taxon>Neopterygii</taxon>
        <taxon>Teleostei</taxon>
        <taxon>Neoteleostei</taxon>
        <taxon>Acanthomorphata</taxon>
        <taxon>Ovalentaria</taxon>
        <taxon>Atherinomorphae</taxon>
        <taxon>Cyprinodontiformes</taxon>
        <taxon>Goodeidae</taxon>
        <taxon>Ataeniobius</taxon>
    </lineage>
</organism>
<sequence>MSSAGDISDDRERERESSSLQQQTHSVPDRTLDAFTADAPLSLVRFVFFPPCAAKIKKTPWLMLLYNTWRACLRVPAAVRLPFLPPAAMEERWRWCSAGKMSERRSGGNQ</sequence>
<evidence type="ECO:0000313" key="3">
    <source>
        <dbReference type="Proteomes" id="UP001345963"/>
    </source>
</evidence>
<evidence type="ECO:0000256" key="1">
    <source>
        <dbReference type="SAM" id="MobiDB-lite"/>
    </source>
</evidence>
<dbReference type="EMBL" id="JAHUTI010030690">
    <property type="protein sequence ID" value="MED6242230.1"/>
    <property type="molecule type" value="Genomic_DNA"/>
</dbReference>
<evidence type="ECO:0000313" key="2">
    <source>
        <dbReference type="EMBL" id="MED6242230.1"/>
    </source>
</evidence>
<gene>
    <name evidence="2" type="ORF">ATANTOWER_001863</name>
</gene>
<reference evidence="2 3" key="1">
    <citation type="submission" date="2021-07" db="EMBL/GenBank/DDBJ databases">
        <authorList>
            <person name="Palmer J.M."/>
        </authorList>
    </citation>
    <scope>NUCLEOTIDE SEQUENCE [LARGE SCALE GENOMIC DNA]</scope>
    <source>
        <strain evidence="2 3">AT_MEX2019</strain>
        <tissue evidence="2">Muscle</tissue>
    </source>
</reference>
<comment type="caution">
    <text evidence="2">The sequence shown here is derived from an EMBL/GenBank/DDBJ whole genome shotgun (WGS) entry which is preliminary data.</text>
</comment>
<feature type="region of interest" description="Disordered" evidence="1">
    <location>
        <begin position="1"/>
        <end position="31"/>
    </location>
</feature>
<keyword evidence="3" id="KW-1185">Reference proteome</keyword>
<name>A0ABU7AXR6_9TELE</name>
<feature type="compositionally biased region" description="Basic and acidic residues" evidence="1">
    <location>
        <begin position="8"/>
        <end position="17"/>
    </location>
</feature>
<protein>
    <submittedName>
        <fullName evidence="2">Uncharacterized protein</fullName>
    </submittedName>
</protein>